<accession>A0A8D8ZUR9</accession>
<evidence type="ECO:0000313" key="1">
    <source>
        <dbReference type="EMBL" id="CAG6753391.1"/>
    </source>
</evidence>
<protein>
    <submittedName>
        <fullName evidence="1">Uncharacterized protein</fullName>
    </submittedName>
</protein>
<sequence length="102" mass="11003">MSKMDRLVVLFDSIQSVVSSIPTVLYEHTYCILLPRAYLLYVSNGHFRSDPAIFGKSDPKVKSSSIIPYYQTTSTAQSCAQGVVIGGALGLEPPPPPPPPPP</sequence>
<dbReference type="AlphaFoldDB" id="A0A8D8ZUR9"/>
<name>A0A8D8ZUR9_9HEMI</name>
<organism evidence="1">
    <name type="scientific">Cacopsylla melanoneura</name>
    <dbReference type="NCBI Taxonomy" id="428564"/>
    <lineage>
        <taxon>Eukaryota</taxon>
        <taxon>Metazoa</taxon>
        <taxon>Ecdysozoa</taxon>
        <taxon>Arthropoda</taxon>
        <taxon>Hexapoda</taxon>
        <taxon>Insecta</taxon>
        <taxon>Pterygota</taxon>
        <taxon>Neoptera</taxon>
        <taxon>Paraneoptera</taxon>
        <taxon>Hemiptera</taxon>
        <taxon>Sternorrhyncha</taxon>
        <taxon>Psylloidea</taxon>
        <taxon>Psyllidae</taxon>
        <taxon>Psyllinae</taxon>
        <taxon>Cacopsylla</taxon>
    </lineage>
</organism>
<reference evidence="1" key="1">
    <citation type="submission" date="2021-05" db="EMBL/GenBank/DDBJ databases">
        <authorList>
            <person name="Alioto T."/>
            <person name="Alioto T."/>
            <person name="Gomez Garrido J."/>
        </authorList>
    </citation>
    <scope>NUCLEOTIDE SEQUENCE</scope>
</reference>
<dbReference type="EMBL" id="HBUF01536085">
    <property type="protein sequence ID" value="CAG6753391.1"/>
    <property type="molecule type" value="Transcribed_RNA"/>
</dbReference>
<proteinExistence type="predicted"/>